<accession>A0A1U7N6F4</accession>
<evidence type="ECO:0000313" key="2">
    <source>
        <dbReference type="EMBL" id="OLT61528.1"/>
    </source>
</evidence>
<protein>
    <submittedName>
        <fullName evidence="2">Uncharacterized protein</fullName>
    </submittedName>
</protein>
<dbReference type="Proteomes" id="UP000186657">
    <property type="component" value="Unassembled WGS sequence"/>
</dbReference>
<gene>
    <name evidence="2" type="ORF">BJP37_23465</name>
</gene>
<feature type="signal peptide" evidence="1">
    <location>
        <begin position="1"/>
        <end position="26"/>
    </location>
</feature>
<comment type="caution">
    <text evidence="2">The sequence shown here is derived from an EMBL/GenBank/DDBJ whole genome shotgun (WGS) entry which is preliminary data.</text>
</comment>
<dbReference type="RefSeq" id="WP_075902715.1">
    <property type="nucleotide sequence ID" value="NZ_MKZS01000001.1"/>
</dbReference>
<name>A0A1U7N6F4_9CYAN</name>
<organism evidence="2 3">
    <name type="scientific">Moorena bouillonii PNG</name>
    <dbReference type="NCBI Taxonomy" id="568701"/>
    <lineage>
        <taxon>Bacteria</taxon>
        <taxon>Bacillati</taxon>
        <taxon>Cyanobacteriota</taxon>
        <taxon>Cyanophyceae</taxon>
        <taxon>Coleofasciculales</taxon>
        <taxon>Coleofasciculaceae</taxon>
        <taxon>Moorena</taxon>
    </lineage>
</organism>
<evidence type="ECO:0000256" key="1">
    <source>
        <dbReference type="SAM" id="SignalP"/>
    </source>
</evidence>
<proteinExistence type="predicted"/>
<evidence type="ECO:0000313" key="3">
    <source>
        <dbReference type="Proteomes" id="UP000186657"/>
    </source>
</evidence>
<dbReference type="AlphaFoldDB" id="A0A1U7N6F4"/>
<dbReference type="Pfam" id="PF19671">
    <property type="entry name" value="DUF6174"/>
    <property type="match status" value="1"/>
</dbReference>
<dbReference type="InterPro" id="IPR046172">
    <property type="entry name" value="DUF6174"/>
</dbReference>
<keyword evidence="3" id="KW-1185">Reference proteome</keyword>
<feature type="chain" id="PRO_5010520942" evidence="1">
    <location>
        <begin position="27"/>
        <end position="157"/>
    </location>
</feature>
<sequence>MTLHSRLYRYCWLGLLVMILPLSACASDPSSEQLLEENQKRWETQKLDNYRYRLQVACYCIGEVTNPVVVEIRNGETTSIVAADSGKPVNREFFDNYYSVSKLFDVVQKAIDQDYYKLDVTYDATLGYPTKIDMDYRAEIADDERTLTIDNLEVSKN</sequence>
<reference evidence="2 3" key="1">
    <citation type="submission" date="2016-10" db="EMBL/GenBank/DDBJ databases">
        <title>Comparative genomics uncovers the prolific and rare metabolic potential of the cyanobacterial genus Moorea.</title>
        <authorList>
            <person name="Leao T."/>
            <person name="Castelao G."/>
            <person name="Korobeynikov A."/>
            <person name="Monroe E.A."/>
            <person name="Podell S."/>
            <person name="Glukhov E."/>
            <person name="Allen E."/>
            <person name="Gerwick W.H."/>
            <person name="Gerwick L."/>
        </authorList>
    </citation>
    <scope>NUCLEOTIDE SEQUENCE [LARGE SCALE GENOMIC DNA]</scope>
    <source>
        <strain evidence="2 3">PNG5-198</strain>
    </source>
</reference>
<dbReference type="EMBL" id="MKZS01000001">
    <property type="protein sequence ID" value="OLT61528.1"/>
    <property type="molecule type" value="Genomic_DNA"/>
</dbReference>
<keyword evidence="1" id="KW-0732">Signal</keyword>